<dbReference type="Pfam" id="PF00395">
    <property type="entry name" value="SLH"/>
    <property type="match status" value="2"/>
</dbReference>
<feature type="domain" description="SLH" evidence="3">
    <location>
        <begin position="30"/>
        <end position="94"/>
    </location>
</feature>
<name>A0A0A3ITG5_9BACI</name>
<dbReference type="AlphaFoldDB" id="A0A0A3ITG5"/>
<dbReference type="InterPro" id="IPR014755">
    <property type="entry name" value="Cu-Rt/internalin_Ig-like"/>
</dbReference>
<keyword evidence="5" id="KW-1185">Reference proteome</keyword>
<dbReference type="RefSeq" id="WP_036150754.1">
    <property type="nucleotide sequence ID" value="NZ_AVCX01000020.1"/>
</dbReference>
<evidence type="ECO:0000313" key="5">
    <source>
        <dbReference type="Proteomes" id="UP000030437"/>
    </source>
</evidence>
<dbReference type="InterPro" id="IPR001119">
    <property type="entry name" value="SLH_dom"/>
</dbReference>
<dbReference type="STRING" id="1220589.CD32_02230"/>
<protein>
    <recommendedName>
        <fullName evidence="3">SLH domain-containing protein</fullName>
    </recommendedName>
</protein>
<feature type="domain" description="SLH" evidence="3">
    <location>
        <begin position="97"/>
        <end position="162"/>
    </location>
</feature>
<dbReference type="eggNOG" id="COG4632">
    <property type="taxonomic scope" value="Bacteria"/>
</dbReference>
<comment type="caution">
    <text evidence="4">The sequence shown here is derived from an EMBL/GenBank/DDBJ whole genome shotgun (WGS) entry which is preliminary data.</text>
</comment>
<evidence type="ECO:0000313" key="4">
    <source>
        <dbReference type="EMBL" id="KGR88059.1"/>
    </source>
</evidence>
<dbReference type="Gene3D" id="2.60.40.10">
    <property type="entry name" value="Immunoglobulins"/>
    <property type="match status" value="1"/>
</dbReference>
<dbReference type="PROSITE" id="PS51272">
    <property type="entry name" value="SLH"/>
    <property type="match status" value="3"/>
</dbReference>
<dbReference type="InterPro" id="IPR008964">
    <property type="entry name" value="Invasin/intimin_cell_adhesion"/>
</dbReference>
<dbReference type="Proteomes" id="UP000030437">
    <property type="component" value="Unassembled WGS sequence"/>
</dbReference>
<keyword evidence="1 2" id="KW-0732">Signal</keyword>
<dbReference type="EMBL" id="JPVP01000043">
    <property type="protein sequence ID" value="KGR88059.1"/>
    <property type="molecule type" value="Genomic_DNA"/>
</dbReference>
<evidence type="ECO:0000259" key="3">
    <source>
        <dbReference type="PROSITE" id="PS51272"/>
    </source>
</evidence>
<dbReference type="OrthoDB" id="2839183at2"/>
<evidence type="ECO:0000256" key="2">
    <source>
        <dbReference type="SAM" id="SignalP"/>
    </source>
</evidence>
<sequence length="1272" mass="132507">MANQPKKYKKFVATAATATLVASAIVPVASAASFKDVSENNEFAPYIDALTEAGIINGYASTNTFQPGAALTRGQVVKMLGRWVESNGVAIPSDWNTKARFTDVPVNSKDQELVKYAALVADEGVFGGAAGKLMAGNNITRQQMAKVLNGAYAAVNGQSLVEIAEGVDNVRIPDLSNARAEFEDAIQALMDLEISSTSSGNFRPLENVTRAQFAKFLYNTINFEASDVAPFEIKAINNTTVEVIFQEDIESIDKVKFEIDGLKVTNAVVKQTSKRTAVLTTESQKGGTEYTVKVDGEKAGTFVGIAAVVPSKVELVSSSVQGKLGQEVKVQAKVTVAEGQSKAGIPVTFNIPGNNNDAVNPTITGEAYTDENGIATYTYTRYTDKTDAVTAYATGDRSKFAVGYVFWGVDTILTVEEVTAGATINNGANKTYKITYKDPKTGKPVANKKFNVSVLENINVTADKLQNVSVNGVKVAQLSNNTNTEVAQITTDSKGEATFTVSGTNAEATPVVFETHSTTTNGVTTDSKKYDASDLQATAAKVNFAAVQAEYAIELTRDGGEVAATGEGNGREYKVVVKDKNGAVAKNETVNIAFNEDLDRVIATNTKAGFVNPDTDKFYPTSGNGNTKSQISVKTDSKGEATFIVASDLVNDYATPIAWIDINTSDAKQGQLDQGEPTKVAPISHFQAAYLDGSAIKSYKSTDLTKVVTKFDGSETAVFAAELVNQSGKKMSGIPVKKATYTIFNTGDNDITVDGEVISPNRSLTKTYEATLSSTGTVVTPARNLEVKSVDGKTTSVRVIATGIAVNTDGKDYAFTSKEATATFTNSQEVPASYTGYVNQYNPADSGSDSNSLWFAGKKPVKYAGVSGKTFKYYGANGNEVFGETGWETLLNQYAADDQTVTVSYNVDGDTITFKVINLVAANPAGSGIKKLVPTTPAPPVTGALTLSPNTTVDLTSTPASNLTISLADADLNLSATAVDTATVSLKDSANATLSLTLLETGANTGVFTTTVQAGTLSTLAAGTLTVTYADAKNAAGVAQNITANVTLKKTTGVITSGTFTQGVLPSVATAAEYTSKSIAADYTFATGEQFTLDIDNAGPQVINLAGKTGAQGVADAINAKFAGTATVSGDKVVIKSTTTGAASEVEVSTSAAPQVLNAVVNGTAAVTTGTAATQAFTITNQLSVGEKVVIDGVEYTAVAFGTTTTPTTFVVEASAGTLATPAVQATNLAAAIQLNTADKFNAADDNAGTITLTSTVTPVGTSIATPVITVK</sequence>
<evidence type="ECO:0000256" key="1">
    <source>
        <dbReference type="ARBA" id="ARBA00022729"/>
    </source>
</evidence>
<dbReference type="InterPro" id="IPR013783">
    <property type="entry name" value="Ig-like_fold"/>
</dbReference>
<feature type="signal peptide" evidence="2">
    <location>
        <begin position="1"/>
        <end position="31"/>
    </location>
</feature>
<organism evidence="4 5">
    <name type="scientific">Lysinibacillus odysseyi 34hs-1 = NBRC 100172</name>
    <dbReference type="NCBI Taxonomy" id="1220589"/>
    <lineage>
        <taxon>Bacteria</taxon>
        <taxon>Bacillati</taxon>
        <taxon>Bacillota</taxon>
        <taxon>Bacilli</taxon>
        <taxon>Bacillales</taxon>
        <taxon>Bacillaceae</taxon>
        <taxon>Lysinibacillus</taxon>
    </lineage>
</organism>
<reference evidence="4 5" key="1">
    <citation type="submission" date="2014-02" db="EMBL/GenBank/DDBJ databases">
        <title>Draft genome sequence of Lysinibacillus odysseyi NBRC 100172.</title>
        <authorList>
            <person name="Zhang F."/>
            <person name="Wang G."/>
            <person name="Zhang L."/>
        </authorList>
    </citation>
    <scope>NUCLEOTIDE SEQUENCE [LARGE SCALE GENOMIC DNA]</scope>
    <source>
        <strain evidence="4 5">NBRC 100172</strain>
    </source>
</reference>
<feature type="chain" id="PRO_5002014814" description="SLH domain-containing protein" evidence="2">
    <location>
        <begin position="32"/>
        <end position="1272"/>
    </location>
</feature>
<proteinExistence type="predicted"/>
<dbReference type="Gene3D" id="2.60.40.1220">
    <property type="match status" value="1"/>
</dbReference>
<dbReference type="SUPFAM" id="SSF49373">
    <property type="entry name" value="Invasin/intimin cell-adhesion fragments"/>
    <property type="match status" value="1"/>
</dbReference>
<feature type="domain" description="SLH" evidence="3">
    <location>
        <begin position="169"/>
        <end position="231"/>
    </location>
</feature>
<accession>A0A0A3ITG5</accession>
<gene>
    <name evidence="4" type="ORF">CD32_02230</name>
</gene>